<dbReference type="InterPro" id="IPR050197">
    <property type="entry name" value="Aldolase_class_II_sugar_metab"/>
</dbReference>
<evidence type="ECO:0000313" key="4">
    <source>
        <dbReference type="EMBL" id="KON96528.1"/>
    </source>
</evidence>
<dbReference type="PANTHER" id="PTHR22789:SF0">
    <property type="entry name" value="3-OXO-TETRONATE 4-PHOSPHATE DECARBOXYLASE-RELATED"/>
    <property type="match status" value="1"/>
</dbReference>
<keyword evidence="6" id="KW-1185">Reference proteome</keyword>
<keyword evidence="2" id="KW-0456">Lyase</keyword>
<dbReference type="EMBL" id="FNED01000038">
    <property type="protein sequence ID" value="SDK09307.1"/>
    <property type="molecule type" value="Genomic_DNA"/>
</dbReference>
<dbReference type="EMBL" id="LGUG01000004">
    <property type="protein sequence ID" value="KON96528.1"/>
    <property type="molecule type" value="Genomic_DNA"/>
</dbReference>
<dbReference type="AlphaFoldDB" id="A0A0D1XX94"/>
<dbReference type="PANTHER" id="PTHR22789">
    <property type="entry name" value="FUCULOSE PHOSPHATE ALDOLASE"/>
    <property type="match status" value="1"/>
</dbReference>
<dbReference type="GO" id="GO:0016832">
    <property type="term" value="F:aldehyde-lyase activity"/>
    <property type="evidence" value="ECO:0007669"/>
    <property type="project" value="TreeGrafter"/>
</dbReference>
<dbReference type="OrthoDB" id="9771527at2"/>
<reference evidence="4 6" key="1">
    <citation type="submission" date="2015-07" db="EMBL/GenBank/DDBJ databases">
        <title>Fjat-14205 dsm 2895.</title>
        <authorList>
            <person name="Liu B."/>
            <person name="Wang J."/>
            <person name="Zhu Y."/>
            <person name="Liu G."/>
            <person name="Chen Q."/>
            <person name="Chen Z."/>
            <person name="Lan J."/>
            <person name="Che J."/>
            <person name="Ge C."/>
            <person name="Shi H."/>
            <person name="Pan Z."/>
            <person name="Liu X."/>
        </authorList>
    </citation>
    <scope>NUCLEOTIDE SEQUENCE [LARGE SCALE GENOMIC DNA]</scope>
    <source>
        <strain evidence="4 6">DSM 2895</strain>
    </source>
</reference>
<dbReference type="GeneID" id="42306417"/>
<evidence type="ECO:0000313" key="5">
    <source>
        <dbReference type="EMBL" id="SDK09307.1"/>
    </source>
</evidence>
<accession>A0A0D1XX94</accession>
<dbReference type="GO" id="GO:0019323">
    <property type="term" value="P:pentose catabolic process"/>
    <property type="evidence" value="ECO:0007669"/>
    <property type="project" value="TreeGrafter"/>
</dbReference>
<gene>
    <name evidence="4" type="ORF">AF333_14660</name>
    <name evidence="5" type="ORF">SAMN04487909_13845</name>
</gene>
<dbReference type="InterPro" id="IPR036409">
    <property type="entry name" value="Aldolase_II/adducin_N_sf"/>
</dbReference>
<dbReference type="GO" id="GO:0005829">
    <property type="term" value="C:cytosol"/>
    <property type="evidence" value="ECO:0007669"/>
    <property type="project" value="TreeGrafter"/>
</dbReference>
<dbReference type="RefSeq" id="WP_043064211.1">
    <property type="nucleotide sequence ID" value="NZ_BJOA01000161.1"/>
</dbReference>
<dbReference type="GO" id="GO:0046872">
    <property type="term" value="F:metal ion binding"/>
    <property type="evidence" value="ECO:0007669"/>
    <property type="project" value="UniProtKB-KW"/>
</dbReference>
<evidence type="ECO:0000256" key="1">
    <source>
        <dbReference type="ARBA" id="ARBA00022723"/>
    </source>
</evidence>
<dbReference type="Proteomes" id="UP000037269">
    <property type="component" value="Unassembled WGS sequence"/>
</dbReference>
<reference evidence="5 7" key="2">
    <citation type="submission" date="2016-10" db="EMBL/GenBank/DDBJ databases">
        <authorList>
            <person name="de Groot N.N."/>
        </authorList>
    </citation>
    <scope>NUCLEOTIDE SEQUENCE [LARGE SCALE GENOMIC DNA]</scope>
    <source>
        <strain evidence="5 7">DSM 2895</strain>
    </source>
</reference>
<name>A0A0D1XX94_ANEMI</name>
<feature type="domain" description="Class II aldolase/adducin N-terminal" evidence="3">
    <location>
        <begin position="194"/>
        <end position="352"/>
    </location>
</feature>
<evidence type="ECO:0000313" key="7">
    <source>
        <dbReference type="Proteomes" id="UP000182836"/>
    </source>
</evidence>
<dbReference type="SMART" id="SM01007">
    <property type="entry name" value="Aldolase_II"/>
    <property type="match status" value="1"/>
</dbReference>
<dbReference type="Proteomes" id="UP000182836">
    <property type="component" value="Unassembled WGS sequence"/>
</dbReference>
<evidence type="ECO:0000256" key="2">
    <source>
        <dbReference type="ARBA" id="ARBA00023239"/>
    </source>
</evidence>
<proteinExistence type="predicted"/>
<evidence type="ECO:0000313" key="6">
    <source>
        <dbReference type="Proteomes" id="UP000037269"/>
    </source>
</evidence>
<dbReference type="InterPro" id="IPR001303">
    <property type="entry name" value="Aldolase_II/adducin_N"/>
</dbReference>
<sequence>MHKFTIHHPLHSDFLQWFAKGLKNIFSANGYLFCEETNENFRLVFNFISHEKPRPFRRKAQSTFVVSILETHEKPENILKAAYPFLIRSLSNHLIYISHETENTNVYFITLEQGCYKIEYQLGNEQEFFMLVYKRLEPLASSQLVIDNEFHQDLPYKLWNGDERTRDMYIAGQKLDKMNLLPAPFPMEEYLSPRDLQHVKKLYGIGGLSYGNVSCRHDKESFWMSASGVNKADLKTIGEDILLIKGYDAERNTMLLSIPPTITPRRASVDAIEHWIVYKEHPSIGAIVHIHAWMERVTATEINYPCGTLELAQTVAELIRQEDNPSRAIIGLKNHGLTITGYDLDDIFERIEGRIIPQIPMA</sequence>
<dbReference type="Gene3D" id="3.40.225.10">
    <property type="entry name" value="Class II aldolase/adducin N-terminal domain"/>
    <property type="match status" value="1"/>
</dbReference>
<dbReference type="STRING" id="47500.AF333_14660"/>
<organism evidence="4 6">
    <name type="scientific">Aneurinibacillus migulanus</name>
    <name type="common">Bacillus migulanus</name>
    <dbReference type="NCBI Taxonomy" id="47500"/>
    <lineage>
        <taxon>Bacteria</taxon>
        <taxon>Bacillati</taxon>
        <taxon>Bacillota</taxon>
        <taxon>Bacilli</taxon>
        <taxon>Bacillales</taxon>
        <taxon>Paenibacillaceae</taxon>
        <taxon>Aneurinibacillus group</taxon>
        <taxon>Aneurinibacillus</taxon>
    </lineage>
</organism>
<dbReference type="SUPFAM" id="SSF53639">
    <property type="entry name" value="AraD/HMP-PK domain-like"/>
    <property type="match status" value="1"/>
</dbReference>
<dbReference type="PATRIC" id="fig|47500.8.peg.1741"/>
<evidence type="ECO:0000259" key="3">
    <source>
        <dbReference type="SMART" id="SM01007"/>
    </source>
</evidence>
<dbReference type="Pfam" id="PF00596">
    <property type="entry name" value="Aldolase_II"/>
    <property type="match status" value="1"/>
</dbReference>
<keyword evidence="1" id="KW-0479">Metal-binding</keyword>
<protein>
    <submittedName>
        <fullName evidence="4">Ribulose 5-phosphate epimerase</fullName>
    </submittedName>
    <submittedName>
        <fullName evidence="5">Ribulose-5-phosphate 4-epimerase/Fuculose-1-phosphate aldolase</fullName>
    </submittedName>
</protein>